<proteinExistence type="predicted"/>
<organism evidence="1 2">
    <name type="scientific">Flavobacterium arundinis</name>
    <dbReference type="NCBI Taxonomy" id="3139143"/>
    <lineage>
        <taxon>Bacteria</taxon>
        <taxon>Pseudomonadati</taxon>
        <taxon>Bacteroidota</taxon>
        <taxon>Flavobacteriia</taxon>
        <taxon>Flavobacteriales</taxon>
        <taxon>Flavobacteriaceae</taxon>
        <taxon>Flavobacterium</taxon>
    </lineage>
</organism>
<dbReference type="SUPFAM" id="SSF160574">
    <property type="entry name" value="BT0923-like"/>
    <property type="match status" value="1"/>
</dbReference>
<accession>A0ABU9HXD8</accession>
<dbReference type="Proteomes" id="UP001464555">
    <property type="component" value="Unassembled WGS sequence"/>
</dbReference>
<comment type="caution">
    <text evidence="1">The sequence shown here is derived from an EMBL/GenBank/DDBJ whole genome shotgun (WGS) entry which is preliminary data.</text>
</comment>
<reference evidence="1 2" key="1">
    <citation type="submission" date="2024-04" db="EMBL/GenBank/DDBJ databases">
        <title>Flavobacterium sp. DGU11 16S ribosomal RNA gene Genome sequencing and assembly.</title>
        <authorList>
            <person name="Park S."/>
        </authorList>
    </citation>
    <scope>NUCLEOTIDE SEQUENCE [LARGE SCALE GENOMIC DNA]</scope>
    <source>
        <strain evidence="1 2">DGU11</strain>
    </source>
</reference>
<keyword evidence="2" id="KW-1185">Reference proteome</keyword>
<evidence type="ECO:0008006" key="3">
    <source>
        <dbReference type="Google" id="ProtNLM"/>
    </source>
</evidence>
<sequence length="88" mass="9549">MAGLTASVITTADAATIISVFQEKQYKKIDVAAVPKDTLDKIKKDYGNYTIKEAYKAEDGEYKLVLTKDGVDLTGTFTASGDLIKILN</sequence>
<protein>
    <recommendedName>
        <fullName evidence="3">Beta-lactamase-inhibitor-like, PepSY-like</fullName>
    </recommendedName>
</protein>
<gene>
    <name evidence="1" type="ORF">AAEO56_10265</name>
</gene>
<dbReference type="RefSeq" id="WP_341696960.1">
    <property type="nucleotide sequence ID" value="NZ_JBBYHR010000004.1"/>
</dbReference>
<dbReference type="EMBL" id="JBBYHR010000004">
    <property type="protein sequence ID" value="MEL1244646.1"/>
    <property type="molecule type" value="Genomic_DNA"/>
</dbReference>
<name>A0ABU9HXD8_9FLAO</name>
<evidence type="ECO:0000313" key="2">
    <source>
        <dbReference type="Proteomes" id="UP001464555"/>
    </source>
</evidence>
<evidence type="ECO:0000313" key="1">
    <source>
        <dbReference type="EMBL" id="MEL1244646.1"/>
    </source>
</evidence>